<dbReference type="Proteomes" id="UP000663699">
    <property type="component" value="Chromosome 7"/>
</dbReference>
<dbReference type="GO" id="GO:0006511">
    <property type="term" value="P:ubiquitin-dependent protein catabolic process"/>
    <property type="evidence" value="ECO:0007669"/>
    <property type="project" value="InterPro"/>
</dbReference>
<evidence type="ECO:0000313" key="6">
    <source>
        <dbReference type="EMBL" id="QSL65588.1"/>
    </source>
</evidence>
<organism evidence="6 7">
    <name type="scientific">Pneumocystis wakefieldiae</name>
    <dbReference type="NCBI Taxonomy" id="38082"/>
    <lineage>
        <taxon>Eukaryota</taxon>
        <taxon>Fungi</taxon>
        <taxon>Dikarya</taxon>
        <taxon>Ascomycota</taxon>
        <taxon>Taphrinomycotina</taxon>
        <taxon>Pneumocystomycetes</taxon>
        <taxon>Pneumocystaceae</taxon>
        <taxon>Pneumocystis</taxon>
    </lineage>
</organism>
<dbReference type="PROSITE" id="PS00388">
    <property type="entry name" value="PROTEASOME_ALPHA_1"/>
    <property type="match status" value="1"/>
</dbReference>
<dbReference type="PROSITE" id="PS51475">
    <property type="entry name" value="PROTEASOME_ALPHA_2"/>
    <property type="match status" value="1"/>
</dbReference>
<evidence type="ECO:0000256" key="3">
    <source>
        <dbReference type="RuleBase" id="RU000551"/>
    </source>
</evidence>
<dbReference type="Pfam" id="PF10584">
    <property type="entry name" value="Proteasome_A_N"/>
    <property type="match status" value="1"/>
</dbReference>
<dbReference type="InterPro" id="IPR023332">
    <property type="entry name" value="Proteasome_alpha-type"/>
</dbReference>
<dbReference type="GO" id="GO:0005634">
    <property type="term" value="C:nucleus"/>
    <property type="evidence" value="ECO:0007669"/>
    <property type="project" value="UniProtKB-SubCell"/>
</dbReference>
<sequence>MVDRYSFSLTTFSPNGKLVQIEYALAAVNNGVTSIGIKAKNGVVLVTEKKSQSSLVEQDTIDKVSCVTPSIGMVYSGIGPDFRVLVDKARKLAHSNYKLIYHEYPPTRILVQDLAKVMQDATQSGGIRPFGVSILVAGWDEHNGPSLYQIDPSGTYFPWKATAIGKSATSAKTFLEKRYNDHLELEDAIHIALLTLKEGFEGELSEDTIEIGARTNQITIDHYNLIENSIKDISDNKESLSDIYKNIDNYLEKIEIIKNQINILEQISNELNKYSKELELKCQELLK</sequence>
<gene>
    <name evidence="6" type="ORF">MERGE_002901</name>
</gene>
<accession>A0A899G2M8</accession>
<reference evidence="6" key="1">
    <citation type="submission" date="2020-06" db="EMBL/GenBank/DDBJ databases">
        <title>Genomes of multiple members of Pneumocystis genus reveal paths to human pathogen Pneumocystis jirovecii.</title>
        <authorList>
            <person name="Cisse O.H."/>
            <person name="Ma L."/>
            <person name="Dekker J."/>
            <person name="Khil P."/>
            <person name="Jo J."/>
            <person name="Brenchley J."/>
            <person name="Blair R."/>
            <person name="Pahar B."/>
            <person name="Chabe M."/>
            <person name="Van Rompay K.A."/>
            <person name="Keesler R."/>
            <person name="Sukura A."/>
            <person name="Hirsch V."/>
            <person name="Kutty G."/>
            <person name="Liu Y."/>
            <person name="Peng L."/>
            <person name="Chen J."/>
            <person name="Song J."/>
            <person name="Weissenbacher-Lang C."/>
            <person name="Xu J."/>
            <person name="Upham N.S."/>
            <person name="Stajich J.E."/>
            <person name="Cuomo C.A."/>
            <person name="Cushion M.T."/>
            <person name="Kovacs J.A."/>
        </authorList>
    </citation>
    <scope>NUCLEOTIDE SEQUENCE</scope>
    <source>
        <strain evidence="6">2A</strain>
    </source>
</reference>
<dbReference type="Gene3D" id="3.60.20.10">
    <property type="entry name" value="Glutamine Phosphoribosylpyrophosphate, subunit 1, domain 1"/>
    <property type="match status" value="1"/>
</dbReference>
<comment type="subcellular location">
    <subcellularLocation>
        <location evidence="3">Cytoplasm</location>
    </subcellularLocation>
    <subcellularLocation>
        <location evidence="3">Nucleus</location>
    </subcellularLocation>
</comment>
<dbReference type="InterPro" id="IPR050115">
    <property type="entry name" value="Proteasome_alpha"/>
</dbReference>
<dbReference type="SMART" id="SM00948">
    <property type="entry name" value="Proteasome_A_N"/>
    <property type="match status" value="1"/>
</dbReference>
<protein>
    <recommendedName>
        <fullName evidence="3">Proteasome subunit alpha type</fullName>
    </recommendedName>
</protein>
<dbReference type="PANTHER" id="PTHR11599">
    <property type="entry name" value="PROTEASOME SUBUNIT ALPHA/BETA"/>
    <property type="match status" value="1"/>
</dbReference>
<dbReference type="GO" id="GO:0005737">
    <property type="term" value="C:cytoplasm"/>
    <property type="evidence" value="ECO:0007669"/>
    <property type="project" value="UniProtKB-SubCell"/>
</dbReference>
<dbReference type="AlphaFoldDB" id="A0A899G2M8"/>
<evidence type="ECO:0000313" key="7">
    <source>
        <dbReference type="Proteomes" id="UP000663699"/>
    </source>
</evidence>
<evidence type="ECO:0000256" key="2">
    <source>
        <dbReference type="PROSITE-ProRule" id="PRU00808"/>
    </source>
</evidence>
<evidence type="ECO:0000256" key="1">
    <source>
        <dbReference type="ARBA" id="ARBA00022942"/>
    </source>
</evidence>
<dbReference type="CDD" id="cd03750">
    <property type="entry name" value="proteasome_alpha_type_2"/>
    <property type="match status" value="1"/>
</dbReference>
<keyword evidence="1 2" id="KW-0647">Proteasome</keyword>
<feature type="coiled-coil region" evidence="4">
    <location>
        <begin position="240"/>
        <end position="284"/>
    </location>
</feature>
<dbReference type="GO" id="GO:0019773">
    <property type="term" value="C:proteasome core complex, alpha-subunit complex"/>
    <property type="evidence" value="ECO:0007669"/>
    <property type="project" value="UniProtKB-UniRule"/>
</dbReference>
<evidence type="ECO:0000256" key="4">
    <source>
        <dbReference type="SAM" id="Coils"/>
    </source>
</evidence>
<dbReference type="SUPFAM" id="SSF56235">
    <property type="entry name" value="N-terminal nucleophile aminohydrolases (Ntn hydrolases)"/>
    <property type="match status" value="1"/>
</dbReference>
<dbReference type="Pfam" id="PF00227">
    <property type="entry name" value="Proteasome"/>
    <property type="match status" value="1"/>
</dbReference>
<dbReference type="NCBIfam" id="NF003075">
    <property type="entry name" value="PRK03996.1"/>
    <property type="match status" value="1"/>
</dbReference>
<feature type="domain" description="Proteasome alpha-type subunits" evidence="5">
    <location>
        <begin position="5"/>
        <end position="27"/>
    </location>
</feature>
<dbReference type="OrthoDB" id="431557at2759"/>
<comment type="similarity">
    <text evidence="2 3">Belongs to the peptidase T1A family.</text>
</comment>
<name>A0A899G2M8_9ASCO</name>
<keyword evidence="3" id="KW-0963">Cytoplasm</keyword>
<comment type="subunit">
    <text evidence="3">The 26S proteasome consists of a 20S proteasome core and two 19S regulatory subunits.</text>
</comment>
<keyword evidence="4" id="KW-0175">Coiled coil</keyword>
<dbReference type="EMBL" id="CP054538">
    <property type="protein sequence ID" value="QSL65588.1"/>
    <property type="molecule type" value="Genomic_DNA"/>
</dbReference>
<keyword evidence="7" id="KW-1185">Reference proteome</keyword>
<dbReference type="InterPro" id="IPR029055">
    <property type="entry name" value="Ntn_hydrolases_N"/>
</dbReference>
<evidence type="ECO:0000259" key="5">
    <source>
        <dbReference type="PROSITE" id="PS00388"/>
    </source>
</evidence>
<proteinExistence type="inferred from homology"/>
<keyword evidence="3" id="KW-0539">Nucleus</keyword>
<dbReference type="InterPro" id="IPR000426">
    <property type="entry name" value="Proteasome_asu_N"/>
</dbReference>
<dbReference type="InterPro" id="IPR001353">
    <property type="entry name" value="Proteasome_sua/b"/>
</dbReference>